<evidence type="ECO:0000256" key="1">
    <source>
        <dbReference type="ARBA" id="ARBA00008618"/>
    </source>
</evidence>
<evidence type="ECO:0000313" key="2">
    <source>
        <dbReference type="EMBL" id="SPY43716.1"/>
    </source>
</evidence>
<organism evidence="2 3">
    <name type="scientific">Photobacterium damselae</name>
    <dbReference type="NCBI Taxonomy" id="38293"/>
    <lineage>
        <taxon>Bacteria</taxon>
        <taxon>Pseudomonadati</taxon>
        <taxon>Pseudomonadota</taxon>
        <taxon>Gammaproteobacteria</taxon>
        <taxon>Vibrionales</taxon>
        <taxon>Vibrionaceae</taxon>
        <taxon>Photobacterium</taxon>
    </lineage>
</organism>
<protein>
    <submittedName>
        <fullName evidence="2">Antirestriction protein</fullName>
    </submittedName>
</protein>
<dbReference type="Proteomes" id="UP000251647">
    <property type="component" value="Unassembled WGS sequence"/>
</dbReference>
<gene>
    <name evidence="2" type="ORF">NCTC11647_02631</name>
</gene>
<proteinExistence type="inferred from homology"/>
<dbReference type="RefSeq" id="WP_036766432.1">
    <property type="nucleotide sequence ID" value="NZ_PYOG01000028.1"/>
</dbReference>
<name>A0A2T3QCX4_PHODM</name>
<reference evidence="2 3" key="1">
    <citation type="submission" date="2018-06" db="EMBL/GenBank/DDBJ databases">
        <authorList>
            <consortium name="Pathogen Informatics"/>
            <person name="Doyle S."/>
        </authorList>
    </citation>
    <scope>NUCLEOTIDE SEQUENCE [LARGE SCALE GENOMIC DNA]</scope>
    <source>
        <strain evidence="2 3">NCTC11647</strain>
    </source>
</reference>
<dbReference type="InterPro" id="IPR042297">
    <property type="entry name" value="Antirestriction_sf"/>
</dbReference>
<dbReference type="Pfam" id="PF03230">
    <property type="entry name" value="Antirestrict"/>
    <property type="match status" value="1"/>
</dbReference>
<dbReference type="AlphaFoldDB" id="A0A2T3QCX4"/>
<accession>A0A2T3QCX4</accession>
<sequence>MITELIVPENERCTFYPSISPRFIHIEAYCYHLASKYVDGYNGGYWEFVELHKDSSSGVVGRYASLVTNGTVRLVNPMNYSDVTLSSSAAGIALFMMLYSDYANILHKSKPDECEYFSKLYFQLKDYACEHHESDKIFAFLD</sequence>
<dbReference type="OrthoDB" id="1164967at2"/>
<comment type="similarity">
    <text evidence="1">Belongs to the antirestriction protein family.</text>
</comment>
<dbReference type="InterPro" id="IPR004914">
    <property type="entry name" value="Antirestrict"/>
</dbReference>
<dbReference type="Gene3D" id="3.30.70.3580">
    <property type="entry name" value="Antirestriction protein"/>
    <property type="match status" value="1"/>
</dbReference>
<dbReference type="EMBL" id="UATL01000002">
    <property type="protein sequence ID" value="SPY43716.1"/>
    <property type="molecule type" value="Genomic_DNA"/>
</dbReference>
<evidence type="ECO:0000313" key="3">
    <source>
        <dbReference type="Proteomes" id="UP000251647"/>
    </source>
</evidence>